<reference evidence="3 4" key="1">
    <citation type="submission" date="2020-06" db="EMBL/GenBank/DDBJ databases">
        <title>Methanolobus halotolerans sp. nov., isolated from a saline lake Tus in Siberia.</title>
        <authorList>
            <person name="Shen Y."/>
            <person name="Chen S.-C."/>
            <person name="Lai M.-C."/>
            <person name="Huang H.-H."/>
            <person name="Chiu H.-H."/>
            <person name="Tang S.-L."/>
            <person name="Rogozin D.Y."/>
            <person name="Degermendzhy A.G."/>
        </authorList>
    </citation>
    <scope>NUCLEOTIDE SEQUENCE [LARGE SCALE GENOMIC DNA]</scope>
    <source>
        <strain evidence="3 4">DSM 21339</strain>
    </source>
</reference>
<dbReference type="InterPro" id="IPR055706">
    <property type="entry name" value="Slg1/2_DUF7282"/>
</dbReference>
<keyword evidence="1" id="KW-1133">Transmembrane helix</keyword>
<gene>
    <name evidence="3" type="ORF">HWN40_09590</name>
</gene>
<dbReference type="GeneID" id="55821927"/>
<dbReference type="Proteomes" id="UP000509594">
    <property type="component" value="Chromosome"/>
</dbReference>
<feature type="domain" description="DUF7282" evidence="2">
    <location>
        <begin position="155"/>
        <end position="259"/>
    </location>
</feature>
<keyword evidence="1" id="KW-0472">Membrane</keyword>
<feature type="domain" description="DUF7282" evidence="2">
    <location>
        <begin position="38"/>
        <end position="142"/>
    </location>
</feature>
<name>A0A7D5IC64_9EURY</name>
<dbReference type="AlphaFoldDB" id="A0A7D5IC64"/>
<dbReference type="EMBL" id="CP058215">
    <property type="protein sequence ID" value="QLC50469.1"/>
    <property type="molecule type" value="Genomic_DNA"/>
</dbReference>
<proteinExistence type="predicted"/>
<accession>A0A7D5IC64</accession>
<protein>
    <recommendedName>
        <fullName evidence="2">DUF7282 domain-containing protein</fullName>
    </recommendedName>
</protein>
<keyword evidence="1" id="KW-0812">Transmembrane</keyword>
<keyword evidence="4" id="KW-1185">Reference proteome</keyword>
<organism evidence="3 4">
    <name type="scientific">Methanolobus zinderi</name>
    <dbReference type="NCBI Taxonomy" id="536044"/>
    <lineage>
        <taxon>Archaea</taxon>
        <taxon>Methanobacteriati</taxon>
        <taxon>Methanobacteriota</taxon>
        <taxon>Stenosarchaea group</taxon>
        <taxon>Methanomicrobia</taxon>
        <taxon>Methanosarcinales</taxon>
        <taxon>Methanosarcinaceae</taxon>
        <taxon>Methanolobus</taxon>
    </lineage>
</organism>
<evidence type="ECO:0000259" key="2">
    <source>
        <dbReference type="Pfam" id="PF23951"/>
    </source>
</evidence>
<evidence type="ECO:0000313" key="3">
    <source>
        <dbReference type="EMBL" id="QLC50469.1"/>
    </source>
</evidence>
<feature type="transmembrane region" description="Helical" evidence="1">
    <location>
        <begin position="268"/>
        <end position="287"/>
    </location>
</feature>
<evidence type="ECO:0000256" key="1">
    <source>
        <dbReference type="SAM" id="Phobius"/>
    </source>
</evidence>
<evidence type="ECO:0000313" key="4">
    <source>
        <dbReference type="Proteomes" id="UP000509594"/>
    </source>
</evidence>
<dbReference type="Pfam" id="PF23951">
    <property type="entry name" value="DUF7282"/>
    <property type="match status" value="2"/>
</dbReference>
<dbReference type="RefSeq" id="WP_176965525.1">
    <property type="nucleotide sequence ID" value="NZ_CP058215.1"/>
</dbReference>
<dbReference type="OrthoDB" id="214947at2157"/>
<sequence>MLSMSAAAQYEEDYEITVVDTDEDNASVDSESTGNVSTVTFEDQVSDGNSIVVDTVFLPEGGYIAIHEVVRGAVGPVVGSSDYLEPGEHSLIEVEMEQTLDSDQELIAMPHMDDGNEVYEFPGPDVPYGVEGEPVTDTAMITVESEMTGTDNESTVNFEDQSSEGGTVVVNSVFLPEGGYIVIHESANGSVGPVIGNTEYMEAGEYSDVEVTLGLPIDTDQELIAMPHMDDGNEIYEFPGPDAPYTSNATPVTDSAMITVESGTEAQAPGFGIVLAMVFLVLAGYLARKIR</sequence>
<dbReference type="KEGG" id="mzi:HWN40_09590"/>